<accession>A0ABV9MYJ2</accession>
<dbReference type="SUPFAM" id="SSF56300">
    <property type="entry name" value="Metallo-dependent phosphatases"/>
    <property type="match status" value="1"/>
</dbReference>
<comment type="caution">
    <text evidence="3">The sequence shown here is derived from an EMBL/GenBank/DDBJ whole genome shotgun (WGS) entry which is preliminary data.</text>
</comment>
<evidence type="ECO:0000256" key="1">
    <source>
        <dbReference type="SAM" id="SignalP"/>
    </source>
</evidence>
<dbReference type="Proteomes" id="UP001595953">
    <property type="component" value="Unassembled WGS sequence"/>
</dbReference>
<evidence type="ECO:0000313" key="3">
    <source>
        <dbReference type="EMBL" id="MFC4721101.1"/>
    </source>
</evidence>
<dbReference type="Gene3D" id="3.60.21.10">
    <property type="match status" value="1"/>
</dbReference>
<dbReference type="EMBL" id="JBHSGP010000005">
    <property type="protein sequence ID" value="MFC4721101.1"/>
    <property type="molecule type" value="Genomic_DNA"/>
</dbReference>
<dbReference type="PANTHER" id="PTHR46546">
    <property type="entry name" value="SHEWANELLA-LIKE PROTEIN PHOSPHATASE 1"/>
    <property type="match status" value="1"/>
</dbReference>
<organism evidence="3 4">
    <name type="scientific">Geojedonia litorea</name>
    <dbReference type="NCBI Taxonomy" id="1268269"/>
    <lineage>
        <taxon>Bacteria</taxon>
        <taxon>Pseudomonadati</taxon>
        <taxon>Bacteroidota</taxon>
        <taxon>Flavobacteriia</taxon>
        <taxon>Flavobacteriales</taxon>
        <taxon>Flavobacteriaceae</taxon>
        <taxon>Geojedonia</taxon>
    </lineage>
</organism>
<feature type="signal peptide" evidence="1">
    <location>
        <begin position="1"/>
        <end position="24"/>
    </location>
</feature>
<reference evidence="4" key="1">
    <citation type="journal article" date="2019" name="Int. J. Syst. Evol. Microbiol.">
        <title>The Global Catalogue of Microorganisms (GCM) 10K type strain sequencing project: providing services to taxonomists for standard genome sequencing and annotation.</title>
        <authorList>
            <consortium name="The Broad Institute Genomics Platform"/>
            <consortium name="The Broad Institute Genome Sequencing Center for Infectious Disease"/>
            <person name="Wu L."/>
            <person name="Ma J."/>
        </authorList>
    </citation>
    <scope>NUCLEOTIDE SEQUENCE [LARGE SCALE GENOMIC DNA]</scope>
    <source>
        <strain evidence="4">CCUG 63682</strain>
    </source>
</reference>
<name>A0ABV9MYJ2_9FLAO</name>
<dbReference type="InterPro" id="IPR029052">
    <property type="entry name" value="Metallo-depent_PP-like"/>
</dbReference>
<proteinExistence type="predicted"/>
<evidence type="ECO:0000259" key="2">
    <source>
        <dbReference type="Pfam" id="PF00149"/>
    </source>
</evidence>
<feature type="chain" id="PRO_5046477966" evidence="1">
    <location>
        <begin position="25"/>
        <end position="357"/>
    </location>
</feature>
<dbReference type="Pfam" id="PF00149">
    <property type="entry name" value="Metallophos"/>
    <property type="match status" value="1"/>
</dbReference>
<keyword evidence="4" id="KW-1185">Reference proteome</keyword>
<gene>
    <name evidence="3" type="ORF">ACFO5O_02125</name>
</gene>
<keyword evidence="1" id="KW-0732">Signal</keyword>
<protein>
    <submittedName>
        <fullName evidence="3">Metallophosphoesterase</fullName>
    </submittedName>
</protein>
<dbReference type="InterPro" id="IPR004843">
    <property type="entry name" value="Calcineurin-like_PHP"/>
</dbReference>
<dbReference type="RefSeq" id="WP_387960492.1">
    <property type="nucleotide sequence ID" value="NZ_JBHSGP010000005.1"/>
</dbReference>
<feature type="domain" description="Calcineurin-like phosphoesterase" evidence="2">
    <location>
        <begin position="93"/>
        <end position="308"/>
    </location>
</feature>
<dbReference type="PANTHER" id="PTHR46546:SF4">
    <property type="entry name" value="SHEWANELLA-LIKE PROTEIN PHOSPHATASE 1"/>
    <property type="match status" value="1"/>
</dbReference>
<sequence length="357" mass="41195">MTKYLFLKLIVTLGLGLSFQKNLATKNHVSSYDSNTTITDTLDFDDGPYIFIYNDSLVKKTIIGGNVESKILKPETLKTEFIPESSIFKNVSKIAALSDIHGQYDLLISLLQNNKIIDKNLNWVFGDGHFVIVGDIFDRGSEVTEVLWFIYNLEQQALKNGGKVHYILGNHEYMVLQNDLRYINKKYWHTAKALQTNYNELFNNQTVLGRWLRSKPTIIKINDLLFVHGGISEDLIAQEFDLEFTNDIMRKSLQMDRRDLQWDSIYGNYFNGSGPIWYRGYFSENFKKADLNKLLRKLGVKHIVVGHTSQKQIKSLFKNKLLAVDSSIKLGVYGEVLLIENRKFYRGTLEGKKIRLN</sequence>
<evidence type="ECO:0000313" key="4">
    <source>
        <dbReference type="Proteomes" id="UP001595953"/>
    </source>
</evidence>